<dbReference type="EMBL" id="BSPL01000016">
    <property type="protein sequence ID" value="GLS70493.1"/>
    <property type="molecule type" value="Genomic_DNA"/>
</dbReference>
<accession>A0AA37TGB7</accession>
<evidence type="ECO:0000313" key="2">
    <source>
        <dbReference type="EMBL" id="GLS70493.1"/>
    </source>
</evidence>
<keyword evidence="1" id="KW-0732">Signal</keyword>
<keyword evidence="3" id="KW-1185">Reference proteome</keyword>
<reference evidence="3" key="1">
    <citation type="journal article" date="2019" name="Int. J. Syst. Evol. Microbiol.">
        <title>The Global Catalogue of Microorganisms (GCM) 10K type strain sequencing project: providing services to taxonomists for standard genome sequencing and annotation.</title>
        <authorList>
            <consortium name="The Broad Institute Genomics Platform"/>
            <consortium name="The Broad Institute Genome Sequencing Center for Infectious Disease"/>
            <person name="Wu L."/>
            <person name="Ma J."/>
        </authorList>
    </citation>
    <scope>NUCLEOTIDE SEQUENCE [LARGE SCALE GENOMIC DNA]</scope>
    <source>
        <strain evidence="3">NBRC 103632</strain>
    </source>
</reference>
<evidence type="ECO:0008006" key="4">
    <source>
        <dbReference type="Google" id="ProtNLM"/>
    </source>
</evidence>
<gene>
    <name evidence="2" type="ORF">GCM10007890_25060</name>
</gene>
<comment type="caution">
    <text evidence="2">The sequence shown here is derived from an EMBL/GenBank/DDBJ whole genome shotgun (WGS) entry which is preliminary data.</text>
</comment>
<feature type="chain" id="PRO_5041456668" description="Porin" evidence="1">
    <location>
        <begin position="20"/>
        <end position="82"/>
    </location>
</feature>
<dbReference type="AlphaFoldDB" id="A0AA37TGB7"/>
<evidence type="ECO:0000256" key="1">
    <source>
        <dbReference type="SAM" id="SignalP"/>
    </source>
</evidence>
<sequence>MKSSLLALLVGLTAAAAQAGERPVRSRLCPENLPEGVRLPPQPGCDAIAAKPKSRRDGVYDFGNGTTVQIGGRASATYGARR</sequence>
<evidence type="ECO:0000313" key="3">
    <source>
        <dbReference type="Proteomes" id="UP001157440"/>
    </source>
</evidence>
<proteinExistence type="predicted"/>
<dbReference type="Proteomes" id="UP001157440">
    <property type="component" value="Unassembled WGS sequence"/>
</dbReference>
<name>A0AA37TGB7_9HYPH</name>
<protein>
    <recommendedName>
        <fullName evidence="4">Porin</fullName>
    </recommendedName>
</protein>
<organism evidence="2 3">
    <name type="scientific">Methylobacterium tardum</name>
    <dbReference type="NCBI Taxonomy" id="374432"/>
    <lineage>
        <taxon>Bacteria</taxon>
        <taxon>Pseudomonadati</taxon>
        <taxon>Pseudomonadota</taxon>
        <taxon>Alphaproteobacteria</taxon>
        <taxon>Hyphomicrobiales</taxon>
        <taxon>Methylobacteriaceae</taxon>
        <taxon>Methylobacterium</taxon>
    </lineage>
</organism>
<dbReference type="RefSeq" id="WP_238198074.1">
    <property type="nucleotide sequence ID" value="NZ_BPQZ01000022.1"/>
</dbReference>
<feature type="signal peptide" evidence="1">
    <location>
        <begin position="1"/>
        <end position="19"/>
    </location>
</feature>